<dbReference type="GO" id="GO:0006352">
    <property type="term" value="P:DNA-templated transcription initiation"/>
    <property type="evidence" value="ECO:0007669"/>
    <property type="project" value="InterPro"/>
</dbReference>
<dbReference type="Proteomes" id="UP000176204">
    <property type="component" value="Chromosome I"/>
</dbReference>
<dbReference type="InterPro" id="IPR013325">
    <property type="entry name" value="RNA_pol_sigma_r2"/>
</dbReference>
<keyword evidence="3 6" id="KW-0731">Sigma factor</keyword>
<dbReference type="PROSITE" id="PS01063">
    <property type="entry name" value="SIGMA70_ECF"/>
    <property type="match status" value="1"/>
</dbReference>
<evidence type="ECO:0000259" key="8">
    <source>
        <dbReference type="Pfam" id="PF08281"/>
    </source>
</evidence>
<dbReference type="CDD" id="cd06171">
    <property type="entry name" value="Sigma70_r4"/>
    <property type="match status" value="1"/>
</dbReference>
<dbReference type="InterPro" id="IPR000838">
    <property type="entry name" value="RNA_pol_sigma70_ECF_CS"/>
</dbReference>
<evidence type="ECO:0000313" key="10">
    <source>
        <dbReference type="Proteomes" id="UP000176204"/>
    </source>
</evidence>
<name>A0A1C7PC61_9BACT</name>
<organism evidence="9 10">
    <name type="scientific">Akkermansia glycaniphila</name>
    <dbReference type="NCBI Taxonomy" id="1679444"/>
    <lineage>
        <taxon>Bacteria</taxon>
        <taxon>Pseudomonadati</taxon>
        <taxon>Verrucomicrobiota</taxon>
        <taxon>Verrucomicrobiia</taxon>
        <taxon>Verrucomicrobiales</taxon>
        <taxon>Akkermansiaceae</taxon>
        <taxon>Akkermansia</taxon>
    </lineage>
</organism>
<protein>
    <recommendedName>
        <fullName evidence="6">RNA polymerase sigma factor</fullName>
    </recommendedName>
</protein>
<evidence type="ECO:0000256" key="6">
    <source>
        <dbReference type="RuleBase" id="RU000716"/>
    </source>
</evidence>
<sequence>MAAYEEELDSESRHDAELMLRVSAGDAGAMREIIERHQDSVYATARRMLSDSADAEDIAQRTFIRVWKAASSYEPKAKFTTWLYTILRNLVFNETRRMGRKPTCSSDAMEEEYGQLLHTDPSPSPSEDMEARELEDAVERAIAELPEKARLAVQLRRFQEMSYEEIAAVIGMSVSATKSLLFRARQSLRESLAKYL</sequence>
<keyword evidence="4 6" id="KW-0238">DNA-binding</keyword>
<dbReference type="Gene3D" id="1.10.10.10">
    <property type="entry name" value="Winged helix-like DNA-binding domain superfamily/Winged helix DNA-binding domain"/>
    <property type="match status" value="1"/>
</dbReference>
<proteinExistence type="inferred from homology"/>
<dbReference type="InterPro" id="IPR013249">
    <property type="entry name" value="RNA_pol_sigma70_r4_t2"/>
</dbReference>
<dbReference type="KEGG" id="agl:PYTT_2153"/>
<dbReference type="InterPro" id="IPR039425">
    <property type="entry name" value="RNA_pol_sigma-70-like"/>
</dbReference>
<dbReference type="Pfam" id="PF04542">
    <property type="entry name" value="Sigma70_r2"/>
    <property type="match status" value="1"/>
</dbReference>
<dbReference type="InterPro" id="IPR036388">
    <property type="entry name" value="WH-like_DNA-bd_sf"/>
</dbReference>
<evidence type="ECO:0000259" key="7">
    <source>
        <dbReference type="Pfam" id="PF04542"/>
    </source>
</evidence>
<gene>
    <name evidence="9" type="ORF">PYTT_2153</name>
</gene>
<dbReference type="GO" id="GO:0016987">
    <property type="term" value="F:sigma factor activity"/>
    <property type="evidence" value="ECO:0007669"/>
    <property type="project" value="UniProtKB-KW"/>
</dbReference>
<evidence type="ECO:0000256" key="5">
    <source>
        <dbReference type="ARBA" id="ARBA00023163"/>
    </source>
</evidence>
<dbReference type="EMBL" id="LT629973">
    <property type="protein sequence ID" value="SEH96669.1"/>
    <property type="molecule type" value="Genomic_DNA"/>
</dbReference>
<dbReference type="SUPFAM" id="SSF88659">
    <property type="entry name" value="Sigma3 and sigma4 domains of RNA polymerase sigma factors"/>
    <property type="match status" value="1"/>
</dbReference>
<dbReference type="GO" id="GO:0003677">
    <property type="term" value="F:DNA binding"/>
    <property type="evidence" value="ECO:0007669"/>
    <property type="project" value="UniProtKB-KW"/>
</dbReference>
<dbReference type="NCBIfam" id="TIGR02937">
    <property type="entry name" value="sigma70-ECF"/>
    <property type="match status" value="1"/>
</dbReference>
<feature type="domain" description="RNA polymerase sigma factor 70 region 4 type 2" evidence="8">
    <location>
        <begin position="136"/>
        <end position="188"/>
    </location>
</feature>
<evidence type="ECO:0000313" key="9">
    <source>
        <dbReference type="EMBL" id="SEH96669.1"/>
    </source>
</evidence>
<dbReference type="Gene3D" id="1.10.1740.10">
    <property type="match status" value="1"/>
</dbReference>
<keyword evidence="2 6" id="KW-0805">Transcription regulation</keyword>
<comment type="similarity">
    <text evidence="1 6">Belongs to the sigma-70 factor family. ECF subfamily.</text>
</comment>
<dbReference type="InterPro" id="IPR013324">
    <property type="entry name" value="RNA_pol_sigma_r3/r4-like"/>
</dbReference>
<dbReference type="OrthoDB" id="9785675at2"/>
<dbReference type="STRING" id="1679444.PYTT_2153"/>
<dbReference type="AlphaFoldDB" id="A0A1C7PC61"/>
<dbReference type="PANTHER" id="PTHR43133:SF8">
    <property type="entry name" value="RNA POLYMERASE SIGMA FACTOR HI_1459-RELATED"/>
    <property type="match status" value="1"/>
</dbReference>
<evidence type="ECO:0000256" key="3">
    <source>
        <dbReference type="ARBA" id="ARBA00023082"/>
    </source>
</evidence>
<keyword evidence="5 6" id="KW-0804">Transcription</keyword>
<dbReference type="RefSeq" id="WP_067775141.1">
    <property type="nucleotide sequence ID" value="NZ_LIGX01000021.1"/>
</dbReference>
<accession>A0A1C7PC61</accession>
<reference evidence="10" key="1">
    <citation type="submission" date="2016-09" db="EMBL/GenBank/DDBJ databases">
        <authorList>
            <person name="Koehorst J."/>
        </authorList>
    </citation>
    <scope>NUCLEOTIDE SEQUENCE [LARGE SCALE GENOMIC DNA]</scope>
</reference>
<evidence type="ECO:0000256" key="1">
    <source>
        <dbReference type="ARBA" id="ARBA00010641"/>
    </source>
</evidence>
<dbReference type="PANTHER" id="PTHR43133">
    <property type="entry name" value="RNA POLYMERASE ECF-TYPE SIGMA FACTO"/>
    <property type="match status" value="1"/>
</dbReference>
<evidence type="ECO:0000256" key="4">
    <source>
        <dbReference type="ARBA" id="ARBA00023125"/>
    </source>
</evidence>
<dbReference type="SUPFAM" id="SSF88946">
    <property type="entry name" value="Sigma2 domain of RNA polymerase sigma factors"/>
    <property type="match status" value="1"/>
</dbReference>
<feature type="domain" description="RNA polymerase sigma-70 region 2" evidence="7">
    <location>
        <begin position="33"/>
        <end position="99"/>
    </location>
</feature>
<dbReference type="Pfam" id="PF08281">
    <property type="entry name" value="Sigma70_r4_2"/>
    <property type="match status" value="1"/>
</dbReference>
<evidence type="ECO:0000256" key="2">
    <source>
        <dbReference type="ARBA" id="ARBA00023015"/>
    </source>
</evidence>
<keyword evidence="10" id="KW-1185">Reference proteome</keyword>
<dbReference type="InterPro" id="IPR007627">
    <property type="entry name" value="RNA_pol_sigma70_r2"/>
</dbReference>
<dbReference type="InterPro" id="IPR014284">
    <property type="entry name" value="RNA_pol_sigma-70_dom"/>
</dbReference>